<dbReference type="EMBL" id="CP034752">
    <property type="protein sequence ID" value="QBH95484.1"/>
    <property type="molecule type" value="Genomic_DNA"/>
</dbReference>
<accession>A0A411WHG6</accession>
<dbReference type="KEGG" id="prag:EKN56_03115"/>
<proteinExistence type="predicted"/>
<evidence type="ECO:0000256" key="1">
    <source>
        <dbReference type="SAM" id="MobiDB-lite"/>
    </source>
</evidence>
<evidence type="ECO:0000313" key="2">
    <source>
        <dbReference type="EMBL" id="QBH95484.1"/>
    </source>
</evidence>
<dbReference type="InterPro" id="IPR009363">
    <property type="entry name" value="Phage_Mu_Gp16"/>
</dbReference>
<dbReference type="AlphaFoldDB" id="A0A411WHG6"/>
<dbReference type="Proteomes" id="UP000293154">
    <property type="component" value="Chromosome"/>
</dbReference>
<keyword evidence="3" id="KW-1185">Reference proteome</keyword>
<feature type="region of interest" description="Disordered" evidence="1">
    <location>
        <begin position="50"/>
        <end position="74"/>
    </location>
</feature>
<sequence length="133" mass="15475">MANLIQLIHIGKNALQWSDDVYRDVLYRITGCTSAKQCKPEQQQKILDYMKEQGFTPEKKKDHGRRPNVSAGRERTLNKIEALLTDASRPWGYAESMASHMFKQPVIEWLTDSQLTKLMQALIVDARRREDKR</sequence>
<organism evidence="2 3">
    <name type="scientific">Limnobaculum zhutongyuii</name>
    <dbReference type="NCBI Taxonomy" id="2498113"/>
    <lineage>
        <taxon>Bacteria</taxon>
        <taxon>Pseudomonadati</taxon>
        <taxon>Pseudomonadota</taxon>
        <taxon>Gammaproteobacteria</taxon>
        <taxon>Enterobacterales</taxon>
        <taxon>Budviciaceae</taxon>
        <taxon>Limnobaculum</taxon>
    </lineage>
</organism>
<dbReference type="OrthoDB" id="7360086at2"/>
<reference evidence="2 3" key="1">
    <citation type="submission" date="2019-03" db="EMBL/GenBank/DDBJ databases">
        <title>Pragia sp. nov. isolated from the gut tract of Carduelis flavirostris.</title>
        <authorList>
            <person name="Ge Y."/>
        </authorList>
    </citation>
    <scope>NUCLEOTIDE SEQUENCE [LARGE SCALE GENOMIC DNA]</scope>
    <source>
        <strain evidence="2 3">CF-458</strain>
    </source>
</reference>
<dbReference type="RefSeq" id="WP_130590475.1">
    <property type="nucleotide sequence ID" value="NZ_CP034752.1"/>
</dbReference>
<gene>
    <name evidence="2" type="ORF">EKN56_03115</name>
</gene>
<dbReference type="Pfam" id="PF06252">
    <property type="entry name" value="GemA"/>
    <property type="match status" value="1"/>
</dbReference>
<protein>
    <submittedName>
        <fullName evidence="2">Regulatory protein GemA</fullName>
    </submittedName>
</protein>
<evidence type="ECO:0000313" key="3">
    <source>
        <dbReference type="Proteomes" id="UP000293154"/>
    </source>
</evidence>
<name>A0A411WHG6_9GAMM</name>